<comment type="caution">
    <text evidence="1">The sequence shown here is derived from an EMBL/GenBank/DDBJ whole genome shotgun (WGS) entry which is preliminary data.</text>
</comment>
<organism evidence="1">
    <name type="scientific">marine sediment metagenome</name>
    <dbReference type="NCBI Taxonomy" id="412755"/>
    <lineage>
        <taxon>unclassified sequences</taxon>
        <taxon>metagenomes</taxon>
        <taxon>ecological metagenomes</taxon>
    </lineage>
</organism>
<gene>
    <name evidence="1" type="ORF">LCGC14_0441240</name>
</gene>
<dbReference type="AlphaFoldDB" id="A0A0F9T3I3"/>
<name>A0A0F9T3I3_9ZZZZ</name>
<dbReference type="EMBL" id="LAZR01000427">
    <property type="protein sequence ID" value="KKN69397.1"/>
    <property type="molecule type" value="Genomic_DNA"/>
</dbReference>
<reference evidence="1" key="1">
    <citation type="journal article" date="2015" name="Nature">
        <title>Complex archaea that bridge the gap between prokaryotes and eukaryotes.</title>
        <authorList>
            <person name="Spang A."/>
            <person name="Saw J.H."/>
            <person name="Jorgensen S.L."/>
            <person name="Zaremba-Niedzwiedzka K."/>
            <person name="Martijn J."/>
            <person name="Lind A.E."/>
            <person name="van Eijk R."/>
            <person name="Schleper C."/>
            <person name="Guy L."/>
            <person name="Ettema T.J."/>
        </authorList>
    </citation>
    <scope>NUCLEOTIDE SEQUENCE</scope>
</reference>
<sequence>MSQATGSISQGTIQEQTKTLQGLRPVALTATVNGIVLDRSTFQALLLVLSVGAISGTPTLDVKVQHGTESDGSDMVDAVAGPLPGSGVTFAQITTANQDAIELLVDVRKLNQFVRPVFTVGGGSPNLVTSLIAVLSGADNYPA</sequence>
<protein>
    <submittedName>
        <fullName evidence="1">Uncharacterized protein</fullName>
    </submittedName>
</protein>
<proteinExistence type="predicted"/>
<evidence type="ECO:0000313" key="1">
    <source>
        <dbReference type="EMBL" id="KKN69397.1"/>
    </source>
</evidence>
<accession>A0A0F9T3I3</accession>